<dbReference type="EC" id="1.1.1.288" evidence="3"/>
<dbReference type="PANTHER" id="PTHR43180:SF30">
    <property type="entry name" value="MOMILACTONE A SYNTHASE"/>
    <property type="match status" value="1"/>
</dbReference>
<dbReference type="AlphaFoldDB" id="A0A5B6ZTR3"/>
<evidence type="ECO:0000313" key="3">
    <source>
        <dbReference type="EMBL" id="MPA47335.1"/>
    </source>
</evidence>
<dbReference type="PRINTS" id="PR00080">
    <property type="entry name" value="SDRFAMILY"/>
</dbReference>
<dbReference type="FunFam" id="3.40.50.720:FF:000084">
    <property type="entry name" value="Short-chain dehydrogenase reductase"/>
    <property type="match status" value="1"/>
</dbReference>
<dbReference type="CDD" id="cd05326">
    <property type="entry name" value="secoisolariciresinol-DH_like_SDR_c"/>
    <property type="match status" value="1"/>
</dbReference>
<proteinExistence type="inferred from homology"/>
<dbReference type="Gene3D" id="3.40.50.720">
    <property type="entry name" value="NAD(P)-binding Rossmann-like Domain"/>
    <property type="match status" value="1"/>
</dbReference>
<organism evidence="3">
    <name type="scientific">Davidia involucrata</name>
    <name type="common">Dove tree</name>
    <dbReference type="NCBI Taxonomy" id="16924"/>
    <lineage>
        <taxon>Eukaryota</taxon>
        <taxon>Viridiplantae</taxon>
        <taxon>Streptophyta</taxon>
        <taxon>Embryophyta</taxon>
        <taxon>Tracheophyta</taxon>
        <taxon>Spermatophyta</taxon>
        <taxon>Magnoliopsida</taxon>
        <taxon>eudicotyledons</taxon>
        <taxon>Gunneridae</taxon>
        <taxon>Pentapetalae</taxon>
        <taxon>asterids</taxon>
        <taxon>Cornales</taxon>
        <taxon>Nyssaceae</taxon>
        <taxon>Davidia</taxon>
    </lineage>
</organism>
<name>A0A5B6ZTR3_DAVIN</name>
<dbReference type="GO" id="GO:0010301">
    <property type="term" value="F:xanthoxin dehydrogenase (NAD+) activity"/>
    <property type="evidence" value="ECO:0007669"/>
    <property type="project" value="UniProtKB-EC"/>
</dbReference>
<dbReference type="InterPro" id="IPR002347">
    <property type="entry name" value="SDR_fam"/>
</dbReference>
<reference evidence="3" key="1">
    <citation type="submission" date="2019-08" db="EMBL/GenBank/DDBJ databases">
        <title>Reference gene set and small RNA set construction with multiple tissues from Davidia involucrata Baill.</title>
        <authorList>
            <person name="Yang H."/>
            <person name="Zhou C."/>
            <person name="Li G."/>
            <person name="Wang J."/>
            <person name="Gao P."/>
            <person name="Wang M."/>
            <person name="Wang R."/>
            <person name="Zhao Y."/>
        </authorList>
    </citation>
    <scope>NUCLEOTIDE SEQUENCE</scope>
    <source>
        <tissue evidence="3">Mixed with DoveR01_LX</tissue>
    </source>
</reference>
<accession>A0A5B6ZTR3</accession>
<sequence length="270" mass="28773">MASSSLFSVVAKRLEGKVALITGGAGGIGSCTAKLFCQHGAKVMIADIQDDLGHSICKDLGPTHASYIHCDVTNEMDFQNAVDKSVAKHGKLDIMFNNAGIIGTKKPSILEDDKAEFENILRVNVLGPFLGTKHAARVMIPARRGSIINTASVSSAIAAVTAHDYTCSKHAVVGLTKNTAVELGKFGIRVNSISPYIVPTAMPRKFYNLKEDDPLDDVYSNLKGVTLKPEDVAEAALYLASDESKYVSGLNLIIDGGFSIVNQGVSIFDE</sequence>
<dbReference type="Pfam" id="PF13561">
    <property type="entry name" value="adh_short_C2"/>
    <property type="match status" value="1"/>
</dbReference>
<dbReference type="InterPro" id="IPR036291">
    <property type="entry name" value="NAD(P)-bd_dom_sf"/>
</dbReference>
<evidence type="ECO:0000256" key="1">
    <source>
        <dbReference type="ARBA" id="ARBA00006484"/>
    </source>
</evidence>
<dbReference type="SUPFAM" id="SSF51735">
    <property type="entry name" value="NAD(P)-binding Rossmann-fold domains"/>
    <property type="match status" value="1"/>
</dbReference>
<dbReference type="InterPro" id="IPR020904">
    <property type="entry name" value="Sc_DH/Rdtase_CS"/>
</dbReference>
<keyword evidence="2 3" id="KW-0560">Oxidoreductase</keyword>
<dbReference type="InterPro" id="IPR045309">
    <property type="entry name" value="ABA2-like"/>
</dbReference>
<dbReference type="PANTHER" id="PTHR43180">
    <property type="entry name" value="3-OXOACYL-(ACYL-CARRIER-PROTEIN) REDUCTASE (AFU_ORTHOLOGUE AFUA_6G11210)"/>
    <property type="match status" value="1"/>
</dbReference>
<dbReference type="EMBL" id="GHES01016776">
    <property type="protein sequence ID" value="MPA47335.1"/>
    <property type="molecule type" value="Transcribed_RNA"/>
</dbReference>
<dbReference type="PROSITE" id="PS00061">
    <property type="entry name" value="ADH_SHORT"/>
    <property type="match status" value="1"/>
</dbReference>
<protein>
    <submittedName>
        <fullName evidence="3">Putative secoisolariciresinol dehydrogenase-like</fullName>
        <ecNumber evidence="3">1.1.1.288</ecNumber>
    </submittedName>
</protein>
<comment type="similarity">
    <text evidence="1">Belongs to the short-chain dehydrogenases/reductases (SDR) family.</text>
</comment>
<gene>
    <name evidence="3" type="ORF">Din_016776</name>
</gene>
<dbReference type="NCBIfam" id="NF005559">
    <property type="entry name" value="PRK07231.1"/>
    <property type="match status" value="1"/>
</dbReference>
<dbReference type="PRINTS" id="PR00081">
    <property type="entry name" value="GDHRDH"/>
</dbReference>
<evidence type="ECO:0000256" key="2">
    <source>
        <dbReference type="ARBA" id="ARBA00023002"/>
    </source>
</evidence>